<keyword evidence="5 9" id="KW-0460">Magnesium</keyword>
<dbReference type="GO" id="GO:0000287">
    <property type="term" value="F:magnesium ion binding"/>
    <property type="evidence" value="ECO:0007669"/>
    <property type="project" value="InterPro"/>
</dbReference>
<keyword evidence="8 9" id="KW-0464">Manganese</keyword>
<evidence type="ECO:0000256" key="9">
    <source>
        <dbReference type="PIRNR" id="PIRNR000108"/>
    </source>
</evidence>
<feature type="binding site" evidence="12">
    <location>
        <position position="274"/>
    </location>
    <ligand>
        <name>Mn(2+)</name>
        <dbReference type="ChEBI" id="CHEBI:29035"/>
    </ligand>
</feature>
<evidence type="ECO:0000256" key="3">
    <source>
        <dbReference type="ARBA" id="ARBA00022532"/>
    </source>
</evidence>
<comment type="cofactor">
    <cofactor evidence="1">
        <name>Mn(2+)</name>
        <dbReference type="ChEBI" id="CHEBI:29035"/>
    </cofactor>
</comment>
<keyword evidence="6 9" id="KW-0521">NADP</keyword>
<dbReference type="OrthoDB" id="9765655at2"/>
<dbReference type="PROSITE" id="PS00470">
    <property type="entry name" value="IDH_IMDH"/>
    <property type="match status" value="1"/>
</dbReference>
<gene>
    <name evidence="15" type="primary">icd</name>
    <name evidence="15" type="ORF">OXPF_06700</name>
</gene>
<dbReference type="SMART" id="SM01329">
    <property type="entry name" value="Iso_dh"/>
    <property type="match status" value="1"/>
</dbReference>
<feature type="binding site" evidence="11">
    <location>
        <begin position="95"/>
        <end position="101"/>
    </location>
    <ligand>
        <name>D-threo-isocitrate</name>
        <dbReference type="ChEBI" id="CHEBI:15562"/>
    </ligand>
</feature>
<dbReference type="PANTHER" id="PTHR11822">
    <property type="entry name" value="NADP-SPECIFIC ISOCITRATE DEHYDROGENASE"/>
    <property type="match status" value="1"/>
</dbReference>
<dbReference type="GO" id="GO:0006099">
    <property type="term" value="P:tricarboxylic acid cycle"/>
    <property type="evidence" value="ECO:0007669"/>
    <property type="project" value="UniProtKB-KW"/>
</dbReference>
<reference evidence="15 16" key="1">
    <citation type="submission" date="2015-09" db="EMBL/GenBank/DDBJ databases">
        <title>Genome sequence of Oxobacter pfennigii DSM 3222.</title>
        <authorList>
            <person name="Poehlein A."/>
            <person name="Bengelsdorf F.R."/>
            <person name="Schiel-Bengelsdorf B."/>
            <person name="Duerre P."/>
            <person name="Daniel R."/>
        </authorList>
    </citation>
    <scope>NUCLEOTIDE SEQUENCE [LARGE SCALE GENOMIC DNA]</scope>
    <source>
        <strain evidence="15 16">DSM 3222</strain>
    </source>
</reference>
<dbReference type="PATRIC" id="fig|36849.3.peg.719"/>
<feature type="binding site" evidence="11">
    <location>
        <position position="133"/>
    </location>
    <ligand>
        <name>D-threo-isocitrate</name>
        <dbReference type="ChEBI" id="CHEBI:15562"/>
    </ligand>
</feature>
<feature type="domain" description="Isopropylmalate dehydrogenase-like" evidence="14">
    <location>
        <begin position="10"/>
        <end position="395"/>
    </location>
</feature>
<name>A0A0P8YDX9_9CLOT</name>
<dbReference type="GO" id="GO:0006102">
    <property type="term" value="P:isocitrate metabolic process"/>
    <property type="evidence" value="ECO:0007669"/>
    <property type="project" value="UniProtKB-UniRule"/>
</dbReference>
<feature type="binding site" evidence="13">
    <location>
        <position position="83"/>
    </location>
    <ligand>
        <name>NADP(+)</name>
        <dbReference type="ChEBI" id="CHEBI:58349"/>
    </ligand>
</feature>
<dbReference type="SUPFAM" id="SSF53659">
    <property type="entry name" value="Isocitrate/Isopropylmalate dehydrogenase-like"/>
    <property type="match status" value="1"/>
</dbReference>
<evidence type="ECO:0000256" key="5">
    <source>
        <dbReference type="ARBA" id="ARBA00022842"/>
    </source>
</evidence>
<feature type="binding site" evidence="13">
    <location>
        <position position="259"/>
    </location>
    <ligand>
        <name>NADP(+)</name>
        <dbReference type="ChEBI" id="CHEBI:58349"/>
    </ligand>
</feature>
<keyword evidence="16" id="KW-1185">Reference proteome</keyword>
<comment type="catalytic activity">
    <reaction evidence="9">
        <text>D-threo-isocitrate + NADP(+) = 2-oxoglutarate + CO2 + NADPH</text>
        <dbReference type="Rhea" id="RHEA:19629"/>
        <dbReference type="ChEBI" id="CHEBI:15562"/>
        <dbReference type="ChEBI" id="CHEBI:16526"/>
        <dbReference type="ChEBI" id="CHEBI:16810"/>
        <dbReference type="ChEBI" id="CHEBI:57783"/>
        <dbReference type="ChEBI" id="CHEBI:58349"/>
        <dbReference type="EC" id="1.1.1.42"/>
    </reaction>
</comment>
<evidence type="ECO:0000256" key="7">
    <source>
        <dbReference type="ARBA" id="ARBA00023002"/>
    </source>
</evidence>
<accession>A0A0P8YDX9</accession>
<dbReference type="GO" id="GO:0051287">
    <property type="term" value="F:NAD binding"/>
    <property type="evidence" value="ECO:0007669"/>
    <property type="project" value="InterPro"/>
</dbReference>
<evidence type="ECO:0000313" key="16">
    <source>
        <dbReference type="Proteomes" id="UP000050326"/>
    </source>
</evidence>
<comment type="cofactor">
    <cofactor evidence="9 12">
        <name>Mg(2+)</name>
        <dbReference type="ChEBI" id="CHEBI:18420"/>
    </cofactor>
    <cofactor evidence="9 12">
        <name>Mn(2+)</name>
        <dbReference type="ChEBI" id="CHEBI:29035"/>
    </cofactor>
    <text evidence="9 12">Binds 1 Mg(2+) or Mn(2+) ion per subunit.</text>
</comment>
<comment type="caution">
    <text evidence="15">The sequence shown here is derived from an EMBL/GenBank/DDBJ whole genome shotgun (WGS) entry which is preliminary data.</text>
</comment>
<dbReference type="Pfam" id="PF00180">
    <property type="entry name" value="Iso_dh"/>
    <property type="match status" value="1"/>
</dbReference>
<evidence type="ECO:0000313" key="15">
    <source>
        <dbReference type="EMBL" id="KPU45437.1"/>
    </source>
</evidence>
<keyword evidence="4 9" id="KW-0479">Metal-binding</keyword>
<dbReference type="RefSeq" id="WP_054873788.1">
    <property type="nucleotide sequence ID" value="NZ_LKET01000021.1"/>
</dbReference>
<evidence type="ECO:0000256" key="6">
    <source>
        <dbReference type="ARBA" id="ARBA00022857"/>
    </source>
</evidence>
<evidence type="ECO:0000256" key="1">
    <source>
        <dbReference type="ARBA" id="ARBA00001936"/>
    </source>
</evidence>
<proteinExistence type="inferred from homology"/>
<feature type="binding site" evidence="12">
    <location>
        <position position="251"/>
    </location>
    <ligand>
        <name>Mn(2+)</name>
        <dbReference type="ChEBI" id="CHEBI:29035"/>
    </ligand>
</feature>
<feature type="site" description="Critical for catalysis" evidence="10">
    <location>
        <position position="140"/>
    </location>
</feature>
<feature type="binding site" evidence="13">
    <location>
        <begin position="76"/>
        <end position="78"/>
    </location>
    <ligand>
        <name>NADP(+)</name>
        <dbReference type="ChEBI" id="CHEBI:58349"/>
    </ligand>
</feature>
<evidence type="ECO:0000259" key="14">
    <source>
        <dbReference type="SMART" id="SM01329"/>
    </source>
</evidence>
<keyword evidence="7 9" id="KW-0560">Oxidoreductase</keyword>
<feature type="binding site" evidence="11">
    <location>
        <position position="110"/>
    </location>
    <ligand>
        <name>D-threo-isocitrate</name>
        <dbReference type="ChEBI" id="CHEBI:15562"/>
    </ligand>
</feature>
<evidence type="ECO:0000256" key="11">
    <source>
        <dbReference type="PIRSR" id="PIRSR000108-2"/>
    </source>
</evidence>
<protein>
    <recommendedName>
        <fullName evidence="9">Isocitrate dehydrogenase [NADP]</fullName>
        <ecNumber evidence="9">1.1.1.42</ecNumber>
    </recommendedName>
</protein>
<evidence type="ECO:0000256" key="10">
    <source>
        <dbReference type="PIRSR" id="PIRSR000108-1"/>
    </source>
</evidence>
<evidence type="ECO:0000256" key="2">
    <source>
        <dbReference type="ARBA" id="ARBA00007769"/>
    </source>
</evidence>
<feature type="binding site" evidence="13">
    <location>
        <position position="326"/>
    </location>
    <ligand>
        <name>NADP(+)</name>
        <dbReference type="ChEBI" id="CHEBI:58349"/>
    </ligand>
</feature>
<dbReference type="Gene3D" id="3.40.718.10">
    <property type="entry name" value="Isopropylmalate Dehydrogenase"/>
    <property type="match status" value="1"/>
</dbReference>
<dbReference type="InterPro" id="IPR019818">
    <property type="entry name" value="IsoCit/isopropylmalate_DH_CS"/>
</dbReference>
<feature type="binding site" evidence="11">
    <location>
        <position position="78"/>
    </location>
    <ligand>
        <name>D-threo-isocitrate</name>
        <dbReference type="ChEBI" id="CHEBI:15562"/>
    </ligand>
</feature>
<organism evidence="15 16">
    <name type="scientific">Oxobacter pfennigii</name>
    <dbReference type="NCBI Taxonomy" id="36849"/>
    <lineage>
        <taxon>Bacteria</taxon>
        <taxon>Bacillati</taxon>
        <taxon>Bacillota</taxon>
        <taxon>Clostridia</taxon>
        <taxon>Eubacteriales</taxon>
        <taxon>Clostridiaceae</taxon>
        <taxon>Oxobacter</taxon>
    </lineage>
</organism>
<evidence type="ECO:0000256" key="4">
    <source>
        <dbReference type="ARBA" id="ARBA00022723"/>
    </source>
</evidence>
<dbReference type="PIRSF" id="PIRSF000108">
    <property type="entry name" value="IDH_NADP"/>
    <property type="match status" value="1"/>
</dbReference>
<dbReference type="PANTHER" id="PTHR11822:SF21">
    <property type="entry name" value="ISOCITRATE DEHYDROGENASE [NADP], MITOCHONDRIAL"/>
    <property type="match status" value="1"/>
</dbReference>
<keyword evidence="3 9" id="KW-0816">Tricarboxylic acid cycle</keyword>
<evidence type="ECO:0000256" key="13">
    <source>
        <dbReference type="PIRSR" id="PIRSR000108-4"/>
    </source>
</evidence>
<dbReference type="NCBIfam" id="NF006156">
    <property type="entry name" value="PRK08299.1"/>
    <property type="match status" value="1"/>
</dbReference>
<dbReference type="EMBL" id="LKET01000021">
    <property type="protein sequence ID" value="KPU45437.1"/>
    <property type="molecule type" value="Genomic_DNA"/>
</dbReference>
<dbReference type="Proteomes" id="UP000050326">
    <property type="component" value="Unassembled WGS sequence"/>
</dbReference>
<evidence type="ECO:0000256" key="8">
    <source>
        <dbReference type="ARBA" id="ARBA00023211"/>
    </source>
</evidence>
<sequence length="403" mass="45784">MAEKIKMNTPLVEMDGDEMTRIIWKMIKDTLLEPYIDLKTEYYDLGIEKRDETDDLITVDAALAIKKYGVGVKCATITPNAERVKEYNLKKMWKSPNGTIRAVLDGTVFRTPIIIDSIKPFVKNWTKPITVARHAYGDVYKDVEYRVDKPGKVELVFTSDDGEETRLTVHEFNGPGVVLGMHNLDASIISFARSCFNYSLDLKQDLWFASKDTISKVYDHRFKDIFDEIYNTEYSEKFKAAGINYFYTLIDDAIARVIKSEGGFVWACKNYDGDVMSDMVATAFGSLAMMTSVLVSPEGYYEFEAAHGTVQRHYYQHQKGQATSTNSMATLYAWTGALRKRGELDGIGGLIDFTNKLEMAAVKTLKEGVLTKDLAELSNIPHKKVVYTEEFLKEIKKRLEQVL</sequence>
<dbReference type="GO" id="GO:0004450">
    <property type="term" value="F:isocitrate dehydrogenase (NADP+) activity"/>
    <property type="evidence" value="ECO:0007669"/>
    <property type="project" value="UniProtKB-UniRule"/>
</dbReference>
<dbReference type="NCBIfam" id="TIGR00127">
    <property type="entry name" value="nadp_idh_euk"/>
    <property type="match status" value="1"/>
</dbReference>
<dbReference type="EC" id="1.1.1.42" evidence="9"/>
<dbReference type="InterPro" id="IPR024084">
    <property type="entry name" value="IsoPropMal-DH-like_dom"/>
</dbReference>
<comment type="similarity">
    <text evidence="2 9">Belongs to the isocitrate and isopropylmalate dehydrogenases family.</text>
</comment>
<feature type="site" description="Critical for catalysis" evidence="10">
    <location>
        <position position="211"/>
    </location>
</feature>
<dbReference type="InterPro" id="IPR004790">
    <property type="entry name" value="Isocitrate_DH_NADP"/>
</dbReference>
<dbReference type="AlphaFoldDB" id="A0A0P8YDX9"/>
<evidence type="ECO:0000256" key="12">
    <source>
        <dbReference type="PIRSR" id="PIRSR000108-3"/>
    </source>
</evidence>
<feature type="binding site" evidence="13">
    <location>
        <begin position="308"/>
        <end position="313"/>
    </location>
    <ligand>
        <name>NADP(+)</name>
        <dbReference type="ChEBI" id="CHEBI:58349"/>
    </ligand>
</feature>
<dbReference type="STRING" id="36849.OXPF_06700"/>